<feature type="region of interest" description="Disordered" evidence="12">
    <location>
        <begin position="1"/>
        <end position="41"/>
    </location>
</feature>
<dbReference type="PANTHER" id="PTHR14269">
    <property type="entry name" value="CDP-DIACYLGLYCEROL--GLYCEROL-3-PHOSPHATE 3-PHOSPHATIDYLTRANSFERASE-RELATED"/>
    <property type="match status" value="1"/>
</dbReference>
<evidence type="ECO:0000256" key="3">
    <source>
        <dbReference type="ARBA" id="ARBA00022516"/>
    </source>
</evidence>
<keyword evidence="4 11" id="KW-0808">Transferase</keyword>
<dbReference type="InterPro" id="IPR048254">
    <property type="entry name" value="CDP_ALCOHOL_P_TRANSF_CS"/>
</dbReference>
<feature type="transmembrane region" description="Helical" evidence="13">
    <location>
        <begin position="46"/>
        <end position="66"/>
    </location>
</feature>
<evidence type="ECO:0008006" key="16">
    <source>
        <dbReference type="Google" id="ProtNLM"/>
    </source>
</evidence>
<evidence type="ECO:0000313" key="14">
    <source>
        <dbReference type="EMBL" id="KAK8885745.1"/>
    </source>
</evidence>
<evidence type="ECO:0000256" key="7">
    <source>
        <dbReference type="ARBA" id="ARBA00023098"/>
    </source>
</evidence>
<sequence>MSKSSTTARNRKNHDPKPEDKSNIVDPKSQDDKKDKKYNNNPMNPANLLTISRLPLLFLCVILLYYPTRWGATFACIVYAIASITDWLDGYVARKWRFKSDLGAFMDALMDKIFTLGVFTSLLVLDILPRHALFCVLLIISREFTITGLRTVAASKNVVIPAQGEGKIKTALQMISTTCLLIWFALKRDFYFKYTLEDIMWIYYLGYIMFLLATVLTFVSGVIYLIRFRFVIM</sequence>
<comment type="caution">
    <text evidence="14">The sequence shown here is derived from an EMBL/GenBank/DDBJ whole genome shotgun (WGS) entry which is preliminary data.</text>
</comment>
<evidence type="ECO:0000256" key="4">
    <source>
        <dbReference type="ARBA" id="ARBA00022679"/>
    </source>
</evidence>
<organism evidence="14 15">
    <name type="scientific">Tritrichomonas musculus</name>
    <dbReference type="NCBI Taxonomy" id="1915356"/>
    <lineage>
        <taxon>Eukaryota</taxon>
        <taxon>Metamonada</taxon>
        <taxon>Parabasalia</taxon>
        <taxon>Tritrichomonadida</taxon>
        <taxon>Tritrichomonadidae</taxon>
        <taxon>Tritrichomonas</taxon>
    </lineage>
</organism>
<dbReference type="Gene3D" id="1.20.120.1760">
    <property type="match status" value="1"/>
</dbReference>
<dbReference type="InterPro" id="IPR050324">
    <property type="entry name" value="CDP-alcohol_PTase-I"/>
</dbReference>
<reference evidence="14 15" key="1">
    <citation type="submission" date="2024-04" db="EMBL/GenBank/DDBJ databases">
        <title>Tritrichomonas musculus Genome.</title>
        <authorList>
            <person name="Alves-Ferreira E."/>
            <person name="Grigg M."/>
            <person name="Lorenzi H."/>
            <person name="Galac M."/>
        </authorList>
    </citation>
    <scope>NUCLEOTIDE SEQUENCE [LARGE SCALE GENOMIC DNA]</scope>
    <source>
        <strain evidence="14 15">EAF2021</strain>
    </source>
</reference>
<comment type="subcellular location">
    <subcellularLocation>
        <location evidence="1">Membrane</location>
        <topology evidence="1">Multi-pass membrane protein</topology>
    </subcellularLocation>
</comment>
<name>A0ABR2K3Q4_9EUKA</name>
<keyword evidence="6 13" id="KW-1133">Transmembrane helix</keyword>
<evidence type="ECO:0000256" key="6">
    <source>
        <dbReference type="ARBA" id="ARBA00022989"/>
    </source>
</evidence>
<comment type="similarity">
    <text evidence="2 11">Belongs to the CDP-alcohol phosphatidyltransferase class-I family.</text>
</comment>
<proteinExistence type="inferred from homology"/>
<keyword evidence="9" id="KW-0594">Phospholipid biosynthesis</keyword>
<evidence type="ECO:0000256" key="11">
    <source>
        <dbReference type="RuleBase" id="RU003750"/>
    </source>
</evidence>
<dbReference type="EMBL" id="JAPFFF010000007">
    <property type="protein sequence ID" value="KAK8885745.1"/>
    <property type="molecule type" value="Genomic_DNA"/>
</dbReference>
<dbReference type="PROSITE" id="PS00379">
    <property type="entry name" value="CDP_ALCOHOL_P_TRANSF"/>
    <property type="match status" value="1"/>
</dbReference>
<evidence type="ECO:0000313" key="15">
    <source>
        <dbReference type="Proteomes" id="UP001470230"/>
    </source>
</evidence>
<feature type="transmembrane region" description="Helical" evidence="13">
    <location>
        <begin position="201"/>
        <end position="226"/>
    </location>
</feature>
<dbReference type="Pfam" id="PF01066">
    <property type="entry name" value="CDP-OH_P_transf"/>
    <property type="match status" value="1"/>
</dbReference>
<dbReference type="InterPro" id="IPR004570">
    <property type="entry name" value="Phosphatidylglycerol_P_synth"/>
</dbReference>
<evidence type="ECO:0000256" key="10">
    <source>
        <dbReference type="ARBA" id="ARBA00023264"/>
    </source>
</evidence>
<protein>
    <recommendedName>
        <fullName evidence="16">CDP-diacylglycerol--glycerol-3-phosphate 3-phosphatidyltransferase</fullName>
    </recommendedName>
</protein>
<keyword evidence="7" id="KW-0443">Lipid metabolism</keyword>
<dbReference type="Proteomes" id="UP001470230">
    <property type="component" value="Unassembled WGS sequence"/>
</dbReference>
<feature type="transmembrane region" description="Helical" evidence="13">
    <location>
        <begin position="104"/>
        <end position="125"/>
    </location>
</feature>
<dbReference type="PIRSF" id="PIRSF000847">
    <property type="entry name" value="Phos_ph_gly_syn"/>
    <property type="match status" value="1"/>
</dbReference>
<evidence type="ECO:0000256" key="5">
    <source>
        <dbReference type="ARBA" id="ARBA00022692"/>
    </source>
</evidence>
<gene>
    <name evidence="14" type="ORF">M9Y10_041198</name>
</gene>
<evidence type="ECO:0000256" key="13">
    <source>
        <dbReference type="SAM" id="Phobius"/>
    </source>
</evidence>
<dbReference type="InterPro" id="IPR000462">
    <property type="entry name" value="CDP-OH_P_trans"/>
</dbReference>
<accession>A0ABR2K3Q4</accession>
<feature type="transmembrane region" description="Helical" evidence="13">
    <location>
        <begin position="72"/>
        <end position="92"/>
    </location>
</feature>
<keyword evidence="3" id="KW-0444">Lipid biosynthesis</keyword>
<dbReference type="PANTHER" id="PTHR14269:SF11">
    <property type="entry name" value="CDP-DIACYLGLYCEROL--GLYCEROL-3-PHOSPHATE 3-PHOSPHATIDYLTRANSFERASE"/>
    <property type="match status" value="1"/>
</dbReference>
<feature type="compositionally biased region" description="Basic and acidic residues" evidence="12">
    <location>
        <begin position="13"/>
        <end position="38"/>
    </location>
</feature>
<evidence type="ECO:0000256" key="9">
    <source>
        <dbReference type="ARBA" id="ARBA00023209"/>
    </source>
</evidence>
<keyword evidence="5 13" id="KW-0812">Transmembrane</keyword>
<evidence type="ECO:0000256" key="1">
    <source>
        <dbReference type="ARBA" id="ARBA00004141"/>
    </source>
</evidence>
<keyword evidence="15" id="KW-1185">Reference proteome</keyword>
<evidence type="ECO:0000256" key="8">
    <source>
        <dbReference type="ARBA" id="ARBA00023136"/>
    </source>
</evidence>
<evidence type="ECO:0000256" key="12">
    <source>
        <dbReference type="SAM" id="MobiDB-lite"/>
    </source>
</evidence>
<dbReference type="InterPro" id="IPR043130">
    <property type="entry name" value="CDP-OH_PTrfase_TM_dom"/>
</dbReference>
<keyword evidence="8 13" id="KW-0472">Membrane</keyword>
<keyword evidence="10" id="KW-1208">Phospholipid metabolism</keyword>
<evidence type="ECO:0000256" key="2">
    <source>
        <dbReference type="ARBA" id="ARBA00010441"/>
    </source>
</evidence>
<dbReference type="NCBIfam" id="TIGR00560">
    <property type="entry name" value="pgsA"/>
    <property type="match status" value="1"/>
</dbReference>